<comment type="caution">
    <text evidence="2">The sequence shown here is derived from an EMBL/GenBank/DDBJ whole genome shotgun (WGS) entry which is preliminary data.</text>
</comment>
<name>A0A7Y9XXU4_9SPHN</name>
<dbReference type="GO" id="GO:0016740">
    <property type="term" value="F:transferase activity"/>
    <property type="evidence" value="ECO:0007669"/>
    <property type="project" value="UniProtKB-KW"/>
</dbReference>
<dbReference type="Proteomes" id="UP000522081">
    <property type="component" value="Unassembled WGS sequence"/>
</dbReference>
<proteinExistence type="predicted"/>
<dbReference type="SUPFAM" id="SSF53756">
    <property type="entry name" value="UDP-Glycosyltransferase/glycogen phosphorylase"/>
    <property type="match status" value="1"/>
</dbReference>
<keyword evidence="2" id="KW-0808">Transferase</keyword>
<sequence length="449" mass="48810">MPESIGNRLVLPHRPSEESTMHPVNVVNASPQIAMVGSYVPRQCGIATFSQDLRGAIVHGLPKMGCRMIAVTDQAGAYDYPAEVGLEIEQQNARTYTDAAEYLNSSLVDAVLLQHEFGLYGGPAGSYLASFLRQLRKPLVTILHTVLSTPDDDQRRVMAELIRHSARLVVMAEKGREMLEQIYAAPADQIAVVPHGIPDLALSDSERAKHALGFGGRSVAMTFGLLSPGKGIETMIAALPQLVRTNPDLLYAVVGATHPHLRASEGERYRDSLRKLADEFGVASHLHFVDRYVDLPDLLQLLAACDIYVTPYLNEAQICSGTLAYAVGLGKPVVSTPYWHAQELLADGRGMLVPFSDPQAMAGAVGRLLSDFSLRRQTEARAFALGRTMTWSAVAQRYAMIIGDVANRPIPLQQAEPHFEAQPQTSFSQAGSSDPLRADAPRLVVNGRV</sequence>
<feature type="region of interest" description="Disordered" evidence="1">
    <location>
        <begin position="418"/>
        <end position="440"/>
    </location>
</feature>
<dbReference type="PANTHER" id="PTHR12526:SF572">
    <property type="entry name" value="BLL5144 PROTEIN"/>
    <property type="match status" value="1"/>
</dbReference>
<dbReference type="EMBL" id="JACBZF010000006">
    <property type="protein sequence ID" value="NYH96611.1"/>
    <property type="molecule type" value="Genomic_DNA"/>
</dbReference>
<evidence type="ECO:0000256" key="1">
    <source>
        <dbReference type="SAM" id="MobiDB-lite"/>
    </source>
</evidence>
<accession>A0A7Y9XXU4</accession>
<dbReference type="AlphaFoldDB" id="A0A7Y9XXU4"/>
<dbReference type="CDD" id="cd03822">
    <property type="entry name" value="GT4_mannosyltransferase-like"/>
    <property type="match status" value="1"/>
</dbReference>
<evidence type="ECO:0000313" key="3">
    <source>
        <dbReference type="Proteomes" id="UP000522081"/>
    </source>
</evidence>
<feature type="compositionally biased region" description="Polar residues" evidence="1">
    <location>
        <begin position="422"/>
        <end position="432"/>
    </location>
</feature>
<dbReference type="Gene3D" id="3.40.50.2000">
    <property type="entry name" value="Glycogen Phosphorylase B"/>
    <property type="match status" value="2"/>
</dbReference>
<evidence type="ECO:0000313" key="2">
    <source>
        <dbReference type="EMBL" id="NYH96611.1"/>
    </source>
</evidence>
<keyword evidence="3" id="KW-1185">Reference proteome</keyword>
<gene>
    <name evidence="2" type="ORF">FHS75_002962</name>
</gene>
<dbReference type="PANTHER" id="PTHR12526">
    <property type="entry name" value="GLYCOSYLTRANSFERASE"/>
    <property type="match status" value="1"/>
</dbReference>
<reference evidence="2 3" key="1">
    <citation type="submission" date="2020-07" db="EMBL/GenBank/DDBJ databases">
        <title>Genomic Encyclopedia of Type Strains, Phase IV (KMG-IV): sequencing the most valuable type-strain genomes for metagenomic binning, comparative biology and taxonomic classification.</title>
        <authorList>
            <person name="Goeker M."/>
        </authorList>
    </citation>
    <scope>NUCLEOTIDE SEQUENCE [LARGE SCALE GENOMIC DNA]</scope>
    <source>
        <strain evidence="2 3">DSM 29043</strain>
    </source>
</reference>
<dbReference type="RefSeq" id="WP_172593103.1">
    <property type="nucleotide sequence ID" value="NZ_BMGF01000007.1"/>
</dbReference>
<protein>
    <submittedName>
        <fullName evidence="2">Glycosyltransferase involved in cell wall biosynthesis</fullName>
    </submittedName>
</protein>
<organism evidence="2 3">
    <name type="scientific">Novosphingobium marinum</name>
    <dbReference type="NCBI Taxonomy" id="1514948"/>
    <lineage>
        <taxon>Bacteria</taxon>
        <taxon>Pseudomonadati</taxon>
        <taxon>Pseudomonadota</taxon>
        <taxon>Alphaproteobacteria</taxon>
        <taxon>Sphingomonadales</taxon>
        <taxon>Sphingomonadaceae</taxon>
        <taxon>Novosphingobium</taxon>
    </lineage>
</organism>
<dbReference type="Pfam" id="PF13692">
    <property type="entry name" value="Glyco_trans_1_4"/>
    <property type="match status" value="1"/>
</dbReference>